<evidence type="ECO:0000313" key="2">
    <source>
        <dbReference type="Proteomes" id="UP000029665"/>
    </source>
</evidence>
<name>A0A060S2M8_PYCCI</name>
<dbReference type="OrthoDB" id="2748701at2759"/>
<dbReference type="HOGENOM" id="CLU_1070140_0_0_1"/>
<keyword evidence="2" id="KW-1185">Reference proteome</keyword>
<gene>
    <name evidence="1" type="ORF">BN946_scf184996.g73</name>
</gene>
<evidence type="ECO:0008006" key="3">
    <source>
        <dbReference type="Google" id="ProtNLM"/>
    </source>
</evidence>
<dbReference type="EMBL" id="CCBP010000021">
    <property type="protein sequence ID" value="CDO68642.1"/>
    <property type="molecule type" value="Genomic_DNA"/>
</dbReference>
<accession>A0A060S2M8</accession>
<comment type="caution">
    <text evidence="1">The sequence shown here is derived from an EMBL/GenBank/DDBJ whole genome shotgun (WGS) entry which is preliminary data.</text>
</comment>
<proteinExistence type="predicted"/>
<dbReference type="OMA" id="VICECIP"/>
<dbReference type="AlphaFoldDB" id="A0A060S2M8"/>
<sequence>MDKLAVEILFQIFFYACTDGGPTGCSLALVSRRIREASRPARFYSVALFSSPTKVEKFLQAYQRERDHSLDMLPRVRHLWLSYDENGHDLPQPSPSPESLKAPISRAEFLARLQRRAQTWRSAHASLDEQYNRVIPMLILAVAADLQSLALNHERWRNTTVVRCCFPRLRELTLIGGNPIFLPFSAMEEGLVLYPSLQRLHLILTPVCKKIDFLDWARHAPMLTHLRVSRLDYNPRVTLESLEQVICECIPFPSLPRKRR</sequence>
<dbReference type="Proteomes" id="UP000029665">
    <property type="component" value="Unassembled WGS sequence"/>
</dbReference>
<evidence type="ECO:0000313" key="1">
    <source>
        <dbReference type="EMBL" id="CDO68642.1"/>
    </source>
</evidence>
<protein>
    <recommendedName>
        <fullName evidence="3">F-box domain-containing protein</fullName>
    </recommendedName>
</protein>
<organism evidence="1 2">
    <name type="scientific">Pycnoporus cinnabarinus</name>
    <name type="common">Cinnabar-red polypore</name>
    <name type="synonym">Trametes cinnabarina</name>
    <dbReference type="NCBI Taxonomy" id="5643"/>
    <lineage>
        <taxon>Eukaryota</taxon>
        <taxon>Fungi</taxon>
        <taxon>Dikarya</taxon>
        <taxon>Basidiomycota</taxon>
        <taxon>Agaricomycotina</taxon>
        <taxon>Agaricomycetes</taxon>
        <taxon>Polyporales</taxon>
        <taxon>Polyporaceae</taxon>
        <taxon>Trametes</taxon>
    </lineage>
</organism>
<reference evidence="1" key="1">
    <citation type="submission" date="2014-01" db="EMBL/GenBank/DDBJ databases">
        <title>The genome of the white-rot fungus Pycnoporus cinnabarinus: a basidiomycete model with a versatile arsenal for lignocellulosic biomass breakdown.</title>
        <authorList>
            <person name="Levasseur A."/>
            <person name="Lomascolo A."/>
            <person name="Ruiz-Duenas F.J."/>
            <person name="Uzan E."/>
            <person name="Piumi F."/>
            <person name="Kues U."/>
            <person name="Ram A.F.J."/>
            <person name="Murat C."/>
            <person name="Haon M."/>
            <person name="Benoit I."/>
            <person name="Arfi Y."/>
            <person name="Chevret D."/>
            <person name="Drula E."/>
            <person name="Kwon M.J."/>
            <person name="Gouret P."/>
            <person name="Lesage-Meessen L."/>
            <person name="Lombard V."/>
            <person name="Mariette J."/>
            <person name="Noirot C."/>
            <person name="Park J."/>
            <person name="Patyshakuliyeva A."/>
            <person name="Wieneger R.A.B."/>
            <person name="Wosten H.A.B."/>
            <person name="Martin F."/>
            <person name="Coutinho P.M."/>
            <person name="de Vries R."/>
            <person name="Martinez A.T."/>
            <person name="Klopp C."/>
            <person name="Pontarotti P."/>
            <person name="Henrissat B."/>
            <person name="Record E."/>
        </authorList>
    </citation>
    <scope>NUCLEOTIDE SEQUENCE [LARGE SCALE GENOMIC DNA]</scope>
    <source>
        <strain evidence="1">BRFM137</strain>
    </source>
</reference>